<dbReference type="EMBL" id="JADRCR010000001">
    <property type="protein sequence ID" value="MBK5142402.1"/>
    <property type="molecule type" value="Genomic_DNA"/>
</dbReference>
<sequence>MLKSEVIVSIATQDLFNQPRTFYLVSILELWQRFSYYGLQSILVLYFVWQLELTQADAFRLFSTYVALAFGFISVGRWLGEQVIGIRRSLLLGSLVMMSGYVLLVFSSHQNGLIYPGLATIAVGHGLFKTIPASLLSDTYNRTRFTLYHILACFGSIISILLTPWIAHHYDWNIAFSLGVFGLFLVIIHLIFGKHYLNNHGSLADQQPVPLKIILLVTVIIAVAIIFSTFLLHNQAIAPWILAVLFIANILFYWKQLVRLEPVMRQRIGVIFILLAMVFVFFVLYLQIPTSLNFFAINHVSHQVFGISFLPEQFQVLNPIWIIITAPMLAALYNRLGSYLPIPHKLAIGMVLCSASFLVLPWAAAFSDSSGFISANWLILSYALHSIGHLSISALGLIVVNRMVPSELKNFITSIWFFTFAAAALTAGKIAAQTIAPLNSDSPYISLALYSEWFMKIGIFTAVIAVLMVISAPLIHRMMQNNQR</sequence>
<keyword evidence="11" id="KW-1185">Reference proteome</keyword>
<feature type="transmembrane region" description="Helical" evidence="9">
    <location>
        <begin position="453"/>
        <end position="475"/>
    </location>
</feature>
<dbReference type="PANTHER" id="PTHR23517">
    <property type="entry name" value="RESISTANCE PROTEIN MDTM, PUTATIVE-RELATED-RELATED"/>
    <property type="match status" value="1"/>
</dbReference>
<proteinExistence type="predicted"/>
<feature type="transmembrane region" description="Helical" evidence="9">
    <location>
        <begin position="237"/>
        <end position="254"/>
    </location>
</feature>
<evidence type="ECO:0000256" key="5">
    <source>
        <dbReference type="ARBA" id="ARBA00022856"/>
    </source>
</evidence>
<keyword evidence="5" id="KW-0571">Peptide transport</keyword>
<dbReference type="CDD" id="cd17346">
    <property type="entry name" value="MFS_DtpA_like"/>
    <property type="match status" value="1"/>
</dbReference>
<keyword evidence="8 9" id="KW-0472">Membrane</keyword>
<dbReference type="InterPro" id="IPR005279">
    <property type="entry name" value="Dipep/tripep_permease"/>
</dbReference>
<evidence type="ECO:0000313" key="10">
    <source>
        <dbReference type="EMBL" id="MBK5142402.1"/>
    </source>
</evidence>
<feature type="transmembrane region" description="Helical" evidence="9">
    <location>
        <begin position="113"/>
        <end position="135"/>
    </location>
</feature>
<feature type="transmembrane region" description="Helical" evidence="9">
    <location>
        <begin position="316"/>
        <end position="334"/>
    </location>
</feature>
<evidence type="ECO:0000256" key="7">
    <source>
        <dbReference type="ARBA" id="ARBA00022989"/>
    </source>
</evidence>
<keyword evidence="2" id="KW-0813">Transport</keyword>
<evidence type="ECO:0000256" key="4">
    <source>
        <dbReference type="ARBA" id="ARBA00022692"/>
    </source>
</evidence>
<dbReference type="PANTHER" id="PTHR23517:SF15">
    <property type="entry name" value="PROTON-DEPENDENT OLIGOPEPTIDE FAMILY TRANSPORT PROTEIN"/>
    <property type="match status" value="1"/>
</dbReference>
<keyword evidence="7 9" id="KW-1133">Transmembrane helix</keyword>
<dbReference type="InterPro" id="IPR000109">
    <property type="entry name" value="POT_fam"/>
</dbReference>
<evidence type="ECO:0000313" key="11">
    <source>
        <dbReference type="Proteomes" id="UP001296921"/>
    </source>
</evidence>
<comment type="subcellular location">
    <subcellularLocation>
        <location evidence="1">Cell membrane</location>
        <topology evidence="1">Multi-pass membrane protein</topology>
    </subcellularLocation>
</comment>
<dbReference type="Proteomes" id="UP001296921">
    <property type="component" value="Unassembled WGS sequence"/>
</dbReference>
<accession>A0ABS1IKX5</accession>
<evidence type="ECO:0000256" key="6">
    <source>
        <dbReference type="ARBA" id="ARBA00022927"/>
    </source>
</evidence>
<feature type="transmembrane region" description="Helical" evidence="9">
    <location>
        <begin position="346"/>
        <end position="365"/>
    </location>
</feature>
<feature type="transmembrane region" description="Helical" evidence="9">
    <location>
        <begin position="90"/>
        <end position="107"/>
    </location>
</feature>
<feature type="transmembrane region" description="Helical" evidence="9">
    <location>
        <begin position="213"/>
        <end position="231"/>
    </location>
</feature>
<evidence type="ECO:0000256" key="9">
    <source>
        <dbReference type="SAM" id="Phobius"/>
    </source>
</evidence>
<dbReference type="Pfam" id="PF00854">
    <property type="entry name" value="PTR2"/>
    <property type="match status" value="1"/>
</dbReference>
<keyword evidence="6" id="KW-0653">Protein transport</keyword>
<dbReference type="NCBIfam" id="TIGR00924">
    <property type="entry name" value="yjdL_sub1_fam"/>
    <property type="match status" value="1"/>
</dbReference>
<feature type="transmembrane region" description="Helical" evidence="9">
    <location>
        <begin position="377"/>
        <end position="399"/>
    </location>
</feature>
<name>A0ABS1IKX5_9GAMM</name>
<reference evidence="10 11" key="1">
    <citation type="submission" date="2020-11" db="EMBL/GenBank/DDBJ databases">
        <title>Insectihabitans protaetiae gen. nov. sp. nov. and Insectihabitans allomyrinae sp. nov., isolated from larvae of Protaetia brevitarsis seulensis and Allomyrina dichotoma, respectively.</title>
        <authorList>
            <person name="Lee S.D."/>
            <person name="Byeon Y.-S."/>
            <person name="Kim S.-M."/>
            <person name="Yang H.L."/>
            <person name="Kim I.S."/>
        </authorList>
    </citation>
    <scope>NUCLEOTIDE SEQUENCE [LARGE SCALE GENOMIC DNA]</scope>
    <source>
        <strain evidence="10 11">BWR-B9</strain>
    </source>
</reference>
<organism evidence="10 11">
    <name type="scientific">Limnobaculum allomyrinae</name>
    <dbReference type="NCBI Taxonomy" id="2791986"/>
    <lineage>
        <taxon>Bacteria</taxon>
        <taxon>Pseudomonadati</taxon>
        <taxon>Pseudomonadota</taxon>
        <taxon>Gammaproteobacteria</taxon>
        <taxon>Enterobacterales</taxon>
        <taxon>Budviciaceae</taxon>
        <taxon>Limnobaculum</taxon>
    </lineage>
</organism>
<evidence type="ECO:0000256" key="2">
    <source>
        <dbReference type="ARBA" id="ARBA00022448"/>
    </source>
</evidence>
<evidence type="ECO:0000256" key="1">
    <source>
        <dbReference type="ARBA" id="ARBA00004651"/>
    </source>
</evidence>
<dbReference type="InterPro" id="IPR050171">
    <property type="entry name" value="MFS_Transporters"/>
</dbReference>
<protein>
    <submittedName>
        <fullName evidence="10">MFS transporter</fullName>
    </submittedName>
</protein>
<keyword evidence="4 9" id="KW-0812">Transmembrane</keyword>
<feature type="transmembrane region" description="Helical" evidence="9">
    <location>
        <begin position="58"/>
        <end position="78"/>
    </location>
</feature>
<feature type="transmembrane region" description="Helical" evidence="9">
    <location>
        <begin position="411"/>
        <end position="433"/>
    </location>
</feature>
<feature type="transmembrane region" description="Helical" evidence="9">
    <location>
        <begin position="266"/>
        <end position="288"/>
    </location>
</feature>
<evidence type="ECO:0000256" key="8">
    <source>
        <dbReference type="ARBA" id="ARBA00023136"/>
    </source>
</evidence>
<gene>
    <name evidence="10" type="ORF">I2494_01465</name>
</gene>
<comment type="caution">
    <text evidence="10">The sequence shown here is derived from an EMBL/GenBank/DDBJ whole genome shotgun (WGS) entry which is preliminary data.</text>
</comment>
<feature type="transmembrane region" description="Helical" evidence="9">
    <location>
        <begin position="172"/>
        <end position="192"/>
    </location>
</feature>
<keyword evidence="3" id="KW-1003">Cell membrane</keyword>
<evidence type="ECO:0000256" key="3">
    <source>
        <dbReference type="ARBA" id="ARBA00022475"/>
    </source>
</evidence>
<feature type="transmembrane region" description="Helical" evidence="9">
    <location>
        <begin position="147"/>
        <end position="166"/>
    </location>
</feature>